<reference evidence="3" key="1">
    <citation type="submission" date="2025-08" db="UniProtKB">
        <authorList>
            <consortium name="RefSeq"/>
        </authorList>
    </citation>
    <scope>IDENTIFICATION</scope>
    <source>
        <tissue evidence="3">Sperm</tissue>
    </source>
</reference>
<evidence type="ECO:0000313" key="2">
    <source>
        <dbReference type="Proteomes" id="UP001318040"/>
    </source>
</evidence>
<dbReference type="KEGG" id="pmrn:116941647"/>
<protein>
    <submittedName>
        <fullName evidence="3">Brain acid soluble protein 1-like</fullName>
    </submittedName>
</protein>
<gene>
    <name evidence="3" type="primary">LOC116941647</name>
</gene>
<organism evidence="2 3">
    <name type="scientific">Petromyzon marinus</name>
    <name type="common">Sea lamprey</name>
    <dbReference type="NCBI Taxonomy" id="7757"/>
    <lineage>
        <taxon>Eukaryota</taxon>
        <taxon>Metazoa</taxon>
        <taxon>Chordata</taxon>
        <taxon>Craniata</taxon>
        <taxon>Vertebrata</taxon>
        <taxon>Cyclostomata</taxon>
        <taxon>Hyperoartia</taxon>
        <taxon>Petromyzontiformes</taxon>
        <taxon>Petromyzontidae</taxon>
        <taxon>Petromyzon</taxon>
    </lineage>
</organism>
<dbReference type="RefSeq" id="XP_032808830.1">
    <property type="nucleotide sequence ID" value="XM_032952939.1"/>
</dbReference>
<keyword evidence="2" id="KW-1185">Reference proteome</keyword>
<name>A0AAJ7T1T4_PETMA</name>
<evidence type="ECO:0000313" key="3">
    <source>
        <dbReference type="RefSeq" id="XP_032808830.1"/>
    </source>
</evidence>
<feature type="compositionally biased region" description="Low complexity" evidence="1">
    <location>
        <begin position="103"/>
        <end position="113"/>
    </location>
</feature>
<feature type="region of interest" description="Disordered" evidence="1">
    <location>
        <begin position="1"/>
        <end position="274"/>
    </location>
</feature>
<sequence>MGCSHSTRVHHSNGRPRAAPSALRAWLPSRDLLTERSREENLDLESTESKVAQREQQHQRRPGPDETLADVCAADSETDGSPPPLPPPPPLPAVGPSAGTEPRASVAADGRSSAGDDDANLRSDTMGRDVVRPASAEDLHGIPDRGGPLPVGRSRGLSDDPLPELVAGDGNPRAGLAQSGGNAEAGEADPPAVASPQAESLAGAAAAAASSSSSSLCAGDAADGVEAGEGRVPESATPGLPGDTAPADTAPGEEAETATGSPRGVCQDSSSEGN</sequence>
<evidence type="ECO:0000256" key="1">
    <source>
        <dbReference type="SAM" id="MobiDB-lite"/>
    </source>
</evidence>
<dbReference type="Proteomes" id="UP001318040">
    <property type="component" value="Chromosome 12"/>
</dbReference>
<feature type="compositionally biased region" description="Pro residues" evidence="1">
    <location>
        <begin position="81"/>
        <end position="93"/>
    </location>
</feature>
<accession>A0AAJ7T1T4</accession>
<feature type="compositionally biased region" description="Basic and acidic residues" evidence="1">
    <location>
        <begin position="32"/>
        <end position="64"/>
    </location>
</feature>
<feature type="compositionally biased region" description="Basic and acidic residues" evidence="1">
    <location>
        <begin position="119"/>
        <end position="143"/>
    </location>
</feature>
<dbReference type="AlphaFoldDB" id="A0AAJ7T1T4"/>
<feature type="compositionally biased region" description="Low complexity" evidence="1">
    <location>
        <begin position="194"/>
        <end position="225"/>
    </location>
</feature>
<proteinExistence type="predicted"/>